<gene>
    <name evidence="1" type="ORF">COMA1_10204</name>
</gene>
<evidence type="ECO:0000313" key="1">
    <source>
        <dbReference type="EMBL" id="CUS31645.1"/>
    </source>
</evidence>
<dbReference type="EMBL" id="CZQA01000001">
    <property type="protein sequence ID" value="CUS31645.1"/>
    <property type="molecule type" value="Genomic_DNA"/>
</dbReference>
<accession>A0A0S4L4I3</accession>
<proteinExistence type="predicted"/>
<dbReference type="AlphaFoldDB" id="A0A0S4L4I3"/>
<organism evidence="1 2">
    <name type="scientific">Candidatus Nitrospira nitrosa</name>
    <dbReference type="NCBI Taxonomy" id="1742972"/>
    <lineage>
        <taxon>Bacteria</taxon>
        <taxon>Pseudomonadati</taxon>
        <taxon>Nitrospirota</taxon>
        <taxon>Nitrospiria</taxon>
        <taxon>Nitrospirales</taxon>
        <taxon>Nitrospiraceae</taxon>
        <taxon>Nitrospira</taxon>
    </lineage>
</organism>
<keyword evidence="2" id="KW-1185">Reference proteome</keyword>
<reference evidence="1 2" key="1">
    <citation type="submission" date="2015-10" db="EMBL/GenBank/DDBJ databases">
        <authorList>
            <person name="Gilbert D.G."/>
        </authorList>
    </citation>
    <scope>NUCLEOTIDE SEQUENCE [LARGE SCALE GENOMIC DNA]</scope>
    <source>
        <strain evidence="1">COMA1</strain>
    </source>
</reference>
<evidence type="ECO:0000313" key="2">
    <source>
        <dbReference type="Proteomes" id="UP000199032"/>
    </source>
</evidence>
<protein>
    <submittedName>
        <fullName evidence="1">Uncharacterized protein</fullName>
    </submittedName>
</protein>
<dbReference type="Proteomes" id="UP000199032">
    <property type="component" value="Unassembled WGS sequence"/>
</dbReference>
<sequence>MEKRQIGFFNIQATTEGDPNTHRIILMYLSRKEVTYHT</sequence>
<name>A0A0S4L4I3_9BACT</name>